<evidence type="ECO:0000256" key="3">
    <source>
        <dbReference type="ARBA" id="ARBA00022840"/>
    </source>
</evidence>
<dbReference type="AlphaFoldDB" id="A0A2M7DKH6"/>
<proteinExistence type="inferred from homology"/>
<dbReference type="GO" id="GO:0005524">
    <property type="term" value="F:ATP binding"/>
    <property type="evidence" value="ECO:0007669"/>
    <property type="project" value="UniProtKB-KW"/>
</dbReference>
<dbReference type="InterPro" id="IPR027417">
    <property type="entry name" value="P-loop_NTPase"/>
</dbReference>
<dbReference type="PROSITE" id="PS00662">
    <property type="entry name" value="T2SP_E"/>
    <property type="match status" value="1"/>
</dbReference>
<keyword evidence="3" id="KW-0067">ATP-binding</keyword>
<comment type="caution">
    <text evidence="6">The sequence shown here is derived from an EMBL/GenBank/DDBJ whole genome shotgun (WGS) entry which is preliminary data.</text>
</comment>
<dbReference type="SUPFAM" id="SSF52540">
    <property type="entry name" value="P-loop containing nucleoside triphosphate hydrolases"/>
    <property type="match status" value="1"/>
</dbReference>
<evidence type="ECO:0000256" key="4">
    <source>
        <dbReference type="SAM" id="Coils"/>
    </source>
</evidence>
<feature type="coiled-coil region" evidence="4">
    <location>
        <begin position="150"/>
        <end position="177"/>
    </location>
</feature>
<protein>
    <recommendedName>
        <fullName evidence="5">Bacterial type II secretion system protein E domain-containing protein</fullName>
    </recommendedName>
</protein>
<evidence type="ECO:0000259" key="5">
    <source>
        <dbReference type="PROSITE" id="PS00662"/>
    </source>
</evidence>
<dbReference type="InterPro" id="IPR001482">
    <property type="entry name" value="T2SS/T4SS_dom"/>
</dbReference>
<evidence type="ECO:0000313" key="7">
    <source>
        <dbReference type="Proteomes" id="UP000228896"/>
    </source>
</evidence>
<dbReference type="CDD" id="cd01129">
    <property type="entry name" value="PulE-GspE-like"/>
    <property type="match status" value="1"/>
</dbReference>
<keyword evidence="2" id="KW-0547">Nucleotide-binding</keyword>
<dbReference type="PANTHER" id="PTHR30258:SF1">
    <property type="entry name" value="PROTEIN TRANSPORT PROTEIN HOFB HOMOLOG"/>
    <property type="match status" value="1"/>
</dbReference>
<dbReference type="PANTHER" id="PTHR30258">
    <property type="entry name" value="TYPE II SECRETION SYSTEM PROTEIN GSPE-RELATED"/>
    <property type="match status" value="1"/>
</dbReference>
<evidence type="ECO:0000256" key="2">
    <source>
        <dbReference type="ARBA" id="ARBA00022741"/>
    </source>
</evidence>
<dbReference type="Pfam" id="PF00437">
    <property type="entry name" value="T2SSE"/>
    <property type="match status" value="1"/>
</dbReference>
<evidence type="ECO:0000313" key="6">
    <source>
        <dbReference type="EMBL" id="PIV50287.1"/>
    </source>
</evidence>
<reference evidence="7" key="1">
    <citation type="submission" date="2017-09" db="EMBL/GenBank/DDBJ databases">
        <title>Depth-based differentiation of microbial function through sediment-hosted aquifers and enrichment of novel symbionts in the deep terrestrial subsurface.</title>
        <authorList>
            <person name="Probst A.J."/>
            <person name="Ladd B."/>
            <person name="Jarett J.K."/>
            <person name="Geller-Mcgrath D.E."/>
            <person name="Sieber C.M.K."/>
            <person name="Emerson J.B."/>
            <person name="Anantharaman K."/>
            <person name="Thomas B.C."/>
            <person name="Malmstrom R."/>
            <person name="Stieglmeier M."/>
            <person name="Klingl A."/>
            <person name="Woyke T."/>
            <person name="Ryan C.M."/>
            <person name="Banfield J.F."/>
        </authorList>
    </citation>
    <scope>NUCLEOTIDE SEQUENCE [LARGE SCALE GENOMIC DNA]</scope>
</reference>
<keyword evidence="4" id="KW-0175">Coiled coil</keyword>
<dbReference type="SUPFAM" id="SSF160246">
    <property type="entry name" value="EspE N-terminal domain-like"/>
    <property type="match status" value="1"/>
</dbReference>
<dbReference type="Gene3D" id="3.40.50.300">
    <property type="entry name" value="P-loop containing nucleotide triphosphate hydrolases"/>
    <property type="match status" value="1"/>
</dbReference>
<dbReference type="GO" id="GO:0005886">
    <property type="term" value="C:plasma membrane"/>
    <property type="evidence" value="ECO:0007669"/>
    <property type="project" value="TreeGrafter"/>
</dbReference>
<evidence type="ECO:0000256" key="1">
    <source>
        <dbReference type="ARBA" id="ARBA00006611"/>
    </source>
</evidence>
<dbReference type="Gene3D" id="3.30.450.90">
    <property type="match status" value="1"/>
</dbReference>
<feature type="domain" description="Bacterial type II secretion system protein E" evidence="5">
    <location>
        <begin position="399"/>
        <end position="413"/>
    </location>
</feature>
<dbReference type="GO" id="GO:0016887">
    <property type="term" value="F:ATP hydrolysis activity"/>
    <property type="evidence" value="ECO:0007669"/>
    <property type="project" value="TreeGrafter"/>
</dbReference>
<organism evidence="6 7">
    <name type="scientific">Candidatus Falkowbacteria bacterium CG02_land_8_20_14_3_00_36_14</name>
    <dbReference type="NCBI Taxonomy" id="1974560"/>
    <lineage>
        <taxon>Bacteria</taxon>
        <taxon>Candidatus Falkowiibacteriota</taxon>
    </lineage>
</organism>
<sequence>MPPARAEINFSNHNMNNQDNLLNLLVENKIINLAQLAEVKQAATVVNGTIESVLLERGFINQEELMDLKAKVYNLPYRNLVGEKINEQYLNSIPQEVSQNYKIVCFNKDADKIYVGILDPNNFKAVEAVDFLAKGAGLRAEYYLISEASYEAVFKQYENLTKEVDSALKEKTIEDEQERDEAKKEVKIEFQEITKSAPVVKIVSVIIRHAIDGRASDIHIEPLQKETRVRYRIDGVLQTSLLLPKNVHNSIVARIKVMSKLKLDETRIPQDGRIRLNIEDKEIDLRVSILPLMEEEKVVMRILDLTKGAPTLEELGYTGIGLKVIKNNIKKSDGMLLVTGPTGSGKSTTLFSVMNILNKENVNISTLEDPIEYFIKGANQSQVKPEIGYTFATGLRSLLRQDPDIIMVGEIRDSETAELAIHAGLTGHFVLSTLHTNSALGAVPRLIDMKVEPFLLGSTINTIIAQRLARRICVHCKQETKVPEDIMIFIKEVASKIAPSILKEMIKNFDKNNIILYKGAGCPRCGGLGYGGRVALNEVIDVNDKIKEIIMNKNSRLKLEDILASQKFITMAQDGVLKILQGITTAEEVSRVVHN</sequence>
<dbReference type="InterPro" id="IPR037257">
    <property type="entry name" value="T2SS_E_N_sf"/>
</dbReference>
<dbReference type="Proteomes" id="UP000228896">
    <property type="component" value="Unassembled WGS sequence"/>
</dbReference>
<name>A0A2M7DKH6_9BACT</name>
<comment type="similarity">
    <text evidence="1">Belongs to the GSP E family.</text>
</comment>
<dbReference type="EMBL" id="PETS01000141">
    <property type="protein sequence ID" value="PIV50287.1"/>
    <property type="molecule type" value="Genomic_DNA"/>
</dbReference>
<gene>
    <name evidence="6" type="ORF">COS18_05465</name>
</gene>
<accession>A0A2M7DKH6</accession>